<organism evidence="3 4">
    <name type="scientific">Ligilactobacillus murinus</name>
    <dbReference type="NCBI Taxonomy" id="1622"/>
    <lineage>
        <taxon>Bacteria</taxon>
        <taxon>Bacillati</taxon>
        <taxon>Bacillota</taxon>
        <taxon>Bacilli</taxon>
        <taxon>Lactobacillales</taxon>
        <taxon>Lactobacillaceae</taxon>
        <taxon>Ligilactobacillus</taxon>
    </lineage>
</organism>
<protein>
    <submittedName>
        <fullName evidence="3">IS110 family transposase</fullName>
    </submittedName>
</protein>
<dbReference type="RefSeq" id="WP_135942538.1">
    <property type="nucleotide sequence ID" value="NZ_CP121161.1"/>
</dbReference>
<dbReference type="GO" id="GO:0006313">
    <property type="term" value="P:DNA transposition"/>
    <property type="evidence" value="ECO:0007669"/>
    <property type="project" value="InterPro"/>
</dbReference>
<sequence>MKTIAYLGMDVHKDTFNLCALDGTTGEILGETRCASDVKLVKKFIEKIARDHKREIQVKAGYEAGCLGYSLHDLLEKQGIDCDILAPTTMHSSSKNKVVKNDRLDAKMIALNLANNTYKPVYVPDKEDVCVKEYIRMMNDFKKSLKKVKQQIKAFLLRHGLIYQGKSSWTIAHLKWLKNLELTGLLKETLEEYLLQYDALTDKIERFSQRIEELSHKRRYEKPVAQLRCLKGVDTTTAMTIHVEISDFTRFPNTKAFTAYLGLTPSEHSSGEKVNRNGITKQGNATVRSTLVECANALVKGTIGIKSKRVKARQKGQASEVIAYADKATERLQRKYHRMMYQGKPRNVAITAIARELACFIWGIETKQID</sequence>
<dbReference type="Proteomes" id="UP000306855">
    <property type="component" value="Unassembled WGS sequence"/>
</dbReference>
<dbReference type="InterPro" id="IPR002525">
    <property type="entry name" value="Transp_IS110-like_N"/>
</dbReference>
<evidence type="ECO:0000259" key="2">
    <source>
        <dbReference type="Pfam" id="PF02371"/>
    </source>
</evidence>
<evidence type="ECO:0000313" key="3">
    <source>
        <dbReference type="EMBL" id="TGY51390.1"/>
    </source>
</evidence>
<dbReference type="GO" id="GO:0004803">
    <property type="term" value="F:transposase activity"/>
    <property type="evidence" value="ECO:0007669"/>
    <property type="project" value="InterPro"/>
</dbReference>
<dbReference type="NCBIfam" id="NF033542">
    <property type="entry name" value="transpos_IS110"/>
    <property type="match status" value="1"/>
</dbReference>
<feature type="domain" description="Transposase IS116/IS110/IS902 C-terminal" evidence="2">
    <location>
        <begin position="227"/>
        <end position="299"/>
    </location>
</feature>
<dbReference type="Pfam" id="PF01548">
    <property type="entry name" value="DEDD_Tnp_IS110"/>
    <property type="match status" value="1"/>
</dbReference>
<proteinExistence type="predicted"/>
<evidence type="ECO:0000259" key="1">
    <source>
        <dbReference type="Pfam" id="PF01548"/>
    </source>
</evidence>
<dbReference type="EMBL" id="SRYK01000130">
    <property type="protein sequence ID" value="TGY51390.1"/>
    <property type="molecule type" value="Genomic_DNA"/>
</dbReference>
<gene>
    <name evidence="3" type="ORF">E5340_11565</name>
</gene>
<dbReference type="AlphaFoldDB" id="A0A4V3RNF2"/>
<feature type="domain" description="Transposase IS110-like N-terminal" evidence="1">
    <location>
        <begin position="7"/>
        <end position="158"/>
    </location>
</feature>
<reference evidence="3 4" key="1">
    <citation type="submission" date="2019-04" db="EMBL/GenBank/DDBJ databases">
        <title>Microbes associate with the intestines of laboratory mice.</title>
        <authorList>
            <person name="Navarre W."/>
            <person name="Wong E."/>
            <person name="Huang K."/>
            <person name="Tropini C."/>
            <person name="Ng K."/>
            <person name="Yu B."/>
        </authorList>
    </citation>
    <scope>NUCLEOTIDE SEQUENCE [LARGE SCALE GENOMIC DNA]</scope>
    <source>
        <strain evidence="3 4">NM26_J9</strain>
    </source>
</reference>
<comment type="caution">
    <text evidence="3">The sequence shown here is derived from an EMBL/GenBank/DDBJ whole genome shotgun (WGS) entry which is preliminary data.</text>
</comment>
<dbReference type="PANTHER" id="PTHR33055:SF15">
    <property type="entry name" value="TRANSPOSASE-RELATED"/>
    <property type="match status" value="1"/>
</dbReference>
<accession>A0A4V3RNF2</accession>
<dbReference type="InterPro" id="IPR003346">
    <property type="entry name" value="Transposase_20"/>
</dbReference>
<dbReference type="Pfam" id="PF02371">
    <property type="entry name" value="Transposase_20"/>
    <property type="match status" value="1"/>
</dbReference>
<dbReference type="GO" id="GO:0003677">
    <property type="term" value="F:DNA binding"/>
    <property type="evidence" value="ECO:0007669"/>
    <property type="project" value="InterPro"/>
</dbReference>
<name>A0A4V3RNF2_9LACO</name>
<dbReference type="PANTHER" id="PTHR33055">
    <property type="entry name" value="TRANSPOSASE FOR INSERTION SEQUENCE ELEMENT IS1111A"/>
    <property type="match status" value="1"/>
</dbReference>
<dbReference type="InterPro" id="IPR047650">
    <property type="entry name" value="Transpos_IS110"/>
</dbReference>
<evidence type="ECO:0000313" key="4">
    <source>
        <dbReference type="Proteomes" id="UP000306855"/>
    </source>
</evidence>